<dbReference type="Gene3D" id="2.60.120.1130">
    <property type="match status" value="1"/>
</dbReference>
<dbReference type="InterPro" id="IPR002931">
    <property type="entry name" value="Transglutaminase-like"/>
</dbReference>
<feature type="domain" description="DUF3857" evidence="3">
    <location>
        <begin position="87"/>
        <end position="228"/>
    </location>
</feature>
<keyword evidence="5" id="KW-1185">Reference proteome</keyword>
<protein>
    <submittedName>
        <fullName evidence="4">Transglutaminase-like domain-containing protein</fullName>
    </submittedName>
</protein>
<feature type="signal peptide" evidence="1">
    <location>
        <begin position="1"/>
        <end position="19"/>
    </location>
</feature>
<dbReference type="Pfam" id="PF12969">
    <property type="entry name" value="DUF3857"/>
    <property type="match status" value="1"/>
</dbReference>
<organism evidence="4 5">
    <name type="scientific">Reichenbachiella ulvae</name>
    <dbReference type="NCBI Taxonomy" id="2980104"/>
    <lineage>
        <taxon>Bacteria</taxon>
        <taxon>Pseudomonadati</taxon>
        <taxon>Bacteroidota</taxon>
        <taxon>Cytophagia</taxon>
        <taxon>Cytophagales</taxon>
        <taxon>Reichenbachiellaceae</taxon>
        <taxon>Reichenbachiella</taxon>
    </lineage>
</organism>
<dbReference type="InterPro" id="IPR038765">
    <property type="entry name" value="Papain-like_cys_pep_sf"/>
</dbReference>
<keyword evidence="1" id="KW-0732">Signal</keyword>
<sequence>MRRRIFIGLWLLCGFSAQAIDSSADFYTSEEELNDYRTRYPNENAVVTEMWRELRVVNSGDSLLIESTEFQEIIILNNPVAWSKDRVYSHSFSYVDEIEAYSLVPFKKKYKKYEVEEFKRSFDKDSYVFYDDTEWISFNYPQLVEGAKIVNKYTRQISDPHLLSSYFFMSHMPIEKIKFTIVADKGIELRHEVYENPGLSPEFEYNLKEYVNDEGQKVIEYSAENLDKIKMDEGSPSFSYLCPMIHVNIASYADKDGKVTQVLADLDDLHAWYRTFVDTLEVSEAVKTLSNSLLDGTESDYEKVQKIFEWVQGNVRYIAFEQGMRGFIPHSSDYVLSKRYGDCKDMSSLLVSMLRSVGLESYYTWIGSRDLPYRYSELASPSVDNHMIASVELGDELVYLDATGGFTPLGYLTSMIQGKEALVSKGKEEYEILEVPVIPKEKNLMIDTVYVRLQDGVLYGEGRLSLTGLVQVANSYKLNQKTQKGEEKYLQRLLSKGSNKFLLDSYEIEGLSELSKPITIDYEFNIADYTNSLMGETYVNLCLDKSASADFIQNRSSALENDYQYVNRSVTVFEVPEGYEVTYLPENSQLETDEFGYDIGYELKEGEIVCTKTFYVNTLIISPDRFESWNNAISAYANQLRNTTVLKLTN</sequence>
<dbReference type="Gene3D" id="2.60.40.3140">
    <property type="match status" value="1"/>
</dbReference>
<feature type="domain" description="Transglutaminase-like" evidence="2">
    <location>
        <begin position="288"/>
        <end position="363"/>
    </location>
</feature>
<accession>A0ABT3CRV7</accession>
<evidence type="ECO:0000313" key="4">
    <source>
        <dbReference type="EMBL" id="MCV9386347.1"/>
    </source>
</evidence>
<name>A0ABT3CRV7_9BACT</name>
<dbReference type="RefSeq" id="WP_264137129.1">
    <property type="nucleotide sequence ID" value="NZ_JAOYOD010000001.1"/>
</dbReference>
<dbReference type="InterPro" id="IPR024618">
    <property type="entry name" value="DUF3857"/>
</dbReference>
<comment type="caution">
    <text evidence="4">The sequence shown here is derived from an EMBL/GenBank/DDBJ whole genome shotgun (WGS) entry which is preliminary data.</text>
</comment>
<feature type="chain" id="PRO_5045292187" evidence="1">
    <location>
        <begin position="20"/>
        <end position="650"/>
    </location>
</feature>
<dbReference type="EMBL" id="JAOYOD010000001">
    <property type="protein sequence ID" value="MCV9386347.1"/>
    <property type="molecule type" value="Genomic_DNA"/>
</dbReference>
<evidence type="ECO:0000259" key="2">
    <source>
        <dbReference type="Pfam" id="PF01841"/>
    </source>
</evidence>
<evidence type="ECO:0000256" key="1">
    <source>
        <dbReference type="SAM" id="SignalP"/>
    </source>
</evidence>
<dbReference type="SUPFAM" id="SSF54001">
    <property type="entry name" value="Cysteine proteinases"/>
    <property type="match status" value="1"/>
</dbReference>
<dbReference type="Gene3D" id="3.10.620.30">
    <property type="match status" value="1"/>
</dbReference>
<dbReference type="Pfam" id="PF01841">
    <property type="entry name" value="Transglut_core"/>
    <property type="match status" value="1"/>
</dbReference>
<dbReference type="Proteomes" id="UP001300692">
    <property type="component" value="Unassembled WGS sequence"/>
</dbReference>
<proteinExistence type="predicted"/>
<evidence type="ECO:0000259" key="3">
    <source>
        <dbReference type="Pfam" id="PF12969"/>
    </source>
</evidence>
<gene>
    <name evidence="4" type="ORF">N7U62_06705</name>
</gene>
<reference evidence="4 5" key="1">
    <citation type="submission" date="2022-10" db="EMBL/GenBank/DDBJ databases">
        <title>Comparative genomics and taxonomic characterization of three novel marine species of genus Reichenbachiella exhibiting antioxidant and polysaccharide degradation activities.</title>
        <authorList>
            <person name="Muhammad N."/>
            <person name="Lee Y.-J."/>
            <person name="Ko J."/>
            <person name="Kim S.-G."/>
        </authorList>
    </citation>
    <scope>NUCLEOTIDE SEQUENCE [LARGE SCALE GENOMIC DNA]</scope>
    <source>
        <strain evidence="4 5">ABR2-5</strain>
    </source>
</reference>
<evidence type="ECO:0000313" key="5">
    <source>
        <dbReference type="Proteomes" id="UP001300692"/>
    </source>
</evidence>